<dbReference type="InterPro" id="IPR056787">
    <property type="entry name" value="OB_HELZ2"/>
</dbReference>
<keyword evidence="4" id="KW-0347">Helicase</keyword>
<dbReference type="Pfam" id="PF13086">
    <property type="entry name" value="AAA_11"/>
    <property type="match status" value="1"/>
</dbReference>
<evidence type="ECO:0000313" key="8">
    <source>
        <dbReference type="EMBL" id="KAK3609926.1"/>
    </source>
</evidence>
<evidence type="ECO:0000256" key="6">
    <source>
        <dbReference type="SAM" id="MobiDB-lite"/>
    </source>
</evidence>
<protein>
    <recommendedName>
        <fullName evidence="7">RNB domain-containing protein</fullName>
    </recommendedName>
</protein>
<dbReference type="Proteomes" id="UP001195483">
    <property type="component" value="Unassembled WGS sequence"/>
</dbReference>
<feature type="compositionally biased region" description="Basic and acidic residues" evidence="6">
    <location>
        <begin position="568"/>
        <end position="581"/>
    </location>
</feature>
<evidence type="ECO:0000256" key="4">
    <source>
        <dbReference type="ARBA" id="ARBA00022806"/>
    </source>
</evidence>
<sequence length="2391" mass="274528">MDRAEDTATKCLESHEIELQKTETKLKHSDIDSFGLEDRDESDCGSSKLSSNSTFSKFSASLSHAKSKHHVPVEDLSDLTDSTHNRDQEKGTYIDDVVPQSGVKRKKDKRVTTVPVACACNNNSVCEGREQVQERQINGVSPPTIENEENNNVTWTTCDSSSKTLGACADRDQSKETRNYDAPHLADGHEENNDVSRLGSADSSNNTGACEGQAQRMEDLVYPGIREAQEGETKDELIDHDESEQCEWDNIADFYNFIGACGNSAQQAEDPALNVVQELAMQAIAPGKDQTAISGPKQILLFLEHVQQAVSTGDLDRADILLTIAYQSLVTMADRMEDRFVAHGYKTCSDLFLKTGKVAMAIRSFYRGIKFVLRWNRYLHSRRAAQLWMVLFGIVDFTSNVVIHASKLLLEELEQISADLEQDRKWNRCCFVCDHLYTYCDQAERLNQWQCSFIQESKKRIALRMTRCAYQMKQFAVVNRNCNVVLKRLCDYDSVEALMLWAKSLLETKDYNAAIGKAEKALVCSTSETERRSIQKFVDDVQQRHKQQQQKQPEDNLSTWLEGTNVGKDAEERQRAKEARSKHVKQIKRHRPKRKSKLLDREEVSFRFSKVPSVGSNSLSDPVNIESESNSGKTIKIHHTKTTCTATDTNRKNTRNGSVDSASLLRRNTHVKSRKKRQIKNRKLSAKGPKSALNIDNPTGSYVSPQNFSSCLNADDMQQLTWSESEEDDLNSNTGGICSKIGECREELNIEMQRETNASEISYFERSQMLFSEQNDSSSIDDMNITKILKEGLKLDEEVLKTNHKLLRPPFYDEEISEQELKKRVREQPSRYKECTFHIESSHLAYCTPVNQNDDIRKIEISGRSKAGMAFSDDRVWVELLQQGNTKAKEMNCFGKVVKIIQRNRKENIKNPVYVCTMDDLESNLMKPICKTVPKINIMRKCRNNNRYRVKLYNHNPDSKELEFKLWFDVPHEVRRNYVFLVVYIGWSRHYVYPRGAVVKILPCAKDLDSGIKLLDIQYDVPGLYLSQTVKTVESIMGKNANDELIERLRVGRRDITTLRTFTIDPPGSKGLDDALSVETMGDGYKVGVHITDVTAIVQKGDPVDMEAQKRTTTFYSGVKSPHHMLPEPFGQNLCSLLPERIRLCISLFLNITKEGKVVGPPVLEKTVIRSTRRFTYQDVQDIINGDSTESVHKEDVITLFRMATEMRKRRLGNSMYALNMELEEETDEDSMLETLEAHYLVEEFMILSNKTVAEILMKKFPNLVPLRCQNAPSEEKLQCWLKRQGEIVDLLLFLQDRRVTDYKKPSLEATHGNKSQLLIAVEQKVFQALSDAPSSDALKYIRTDQLHPLQCLARHEWFQMQERAEYRCSGALKKTCTGGKHFNLDMLHYTHFTSPIRRYVDIIVHRLLHNYIDGKTATYTQKEIEELCVQINAVTRRAKSYQKNCKSLVIAEKLKQKPAMFYGFIDNVTERNVHFITPALRFVNHSLLELPYSLLDISSKPVIKADKQIDRNFVTVEWRKRLYDVCGFSSLAKSKISRIDPNQHVVYVRDKDWAHALLAALKGNIVGIWKAFRNITPGLYQLPSSCDTVEDVSTEAKDPNLIKPNSVFSTTFSYGQVVKVQMTATSHKGILSPCPQLYDMTRNVKCCLQHAEDPVKWLSSYSTLPTKEKYRDTKEYLDRWLPLVLMDAATTAVNNEGAYTINNLKIRFEGIKGQFRLNTTFCFERNIEISGHGAYEPAEAKDTGEDDQSQEENNITSHDWLCIRHTEPAKQGSLVPCSIWVAHGQITKVRERKHRDELSVNFELHPMNIIPEYLKVGRCDLELLMKSDVDRRTEIYLKSLDKATELAKRIALNKRIPKLDKDHLQLAWRVINNEEFKLGTIPRNNKKQHEAISKALQSRFSLIQGPPGTGKSYTGIKLLYHFNNINQWWKQEGNPRKQVLFCGPSNKSVDQVARWMIDKLQEHCPNIVRMYGRSIEAVEFPIPGKTFLSKRSMREAKAAEDIADISLHHLIRKKGKKYAEEINAMDKKFRQPGYILDYREVKKYIHILRLATVDELKKHDVILCTTAVASNAKFLEGTDIYQIIIDEAAMCTEPQCLVPIIATKAEQVVLIGDHKQLQPIIKCREAAELGLKRSLFERYALSESLERNNMEYTLLDIQYRMNPQLCDFPSCEFYEGKLETGSSYLWNEGLFLKMWLDEDFPHVFCHTEGKEEILYNRTEEGNEQSRSNKIEVEQIVKIFLHMVKKERVKSTWINVVSQYNAQCYELREALAKEGFKKCDINVNTVVASQGGEWDYVLFSTVRSLPEYMIEHNPTLGWCKQNLGFITDHHQINVALTRARKGIVIVGNRNLLQCDEVWRRLIDYYENRGCMTTAEKFLCKIPQKHWHKNRQ</sequence>
<dbReference type="InterPro" id="IPR001900">
    <property type="entry name" value="RNase_II/R"/>
</dbReference>
<dbReference type="InterPro" id="IPR041677">
    <property type="entry name" value="DNA2/NAM7_AAA_11"/>
</dbReference>
<keyword evidence="2" id="KW-0547">Nucleotide-binding</keyword>
<comment type="similarity">
    <text evidence="1">Belongs to the DNA2/NAM7 helicase family.</text>
</comment>
<dbReference type="EMBL" id="JAEAOA010002145">
    <property type="protein sequence ID" value="KAK3609926.1"/>
    <property type="molecule type" value="Genomic_DNA"/>
</dbReference>
<gene>
    <name evidence="8" type="ORF">CHS0354_036695</name>
</gene>
<feature type="region of interest" description="Disordered" evidence="6">
    <location>
        <begin position="667"/>
        <end position="699"/>
    </location>
</feature>
<evidence type="ECO:0000256" key="1">
    <source>
        <dbReference type="ARBA" id="ARBA00007913"/>
    </source>
</evidence>
<name>A0AAE0TGQ1_9BIVA</name>
<dbReference type="Pfam" id="PF00773">
    <property type="entry name" value="RNB"/>
    <property type="match status" value="1"/>
</dbReference>
<comment type="caution">
    <text evidence="8">The sequence shown here is derived from an EMBL/GenBank/DDBJ whole genome shotgun (WGS) entry which is preliminary data.</text>
</comment>
<reference evidence="8" key="3">
    <citation type="submission" date="2023-05" db="EMBL/GenBank/DDBJ databases">
        <authorList>
            <person name="Smith C.H."/>
        </authorList>
    </citation>
    <scope>NUCLEOTIDE SEQUENCE</scope>
    <source>
        <strain evidence="8">CHS0354</strain>
        <tissue evidence="8">Mantle</tissue>
    </source>
</reference>
<dbReference type="PANTHER" id="PTHR43788:SF16">
    <property type="entry name" value="HELICASE WITH ZINC FINGER 2"/>
    <property type="match status" value="1"/>
</dbReference>
<dbReference type="PANTHER" id="PTHR43788">
    <property type="entry name" value="DNA2/NAM7 HELICASE FAMILY MEMBER"/>
    <property type="match status" value="1"/>
</dbReference>
<dbReference type="FunFam" id="3.40.50.300:FF:001313">
    <property type="entry name" value="Helicase with zinc finger domain 2"/>
    <property type="match status" value="1"/>
</dbReference>
<feature type="compositionally biased region" description="Basic and acidic residues" evidence="6">
    <location>
        <begin position="81"/>
        <end position="92"/>
    </location>
</feature>
<dbReference type="InterPro" id="IPR011990">
    <property type="entry name" value="TPR-like_helical_dom_sf"/>
</dbReference>
<feature type="compositionally biased region" description="Basic residues" evidence="6">
    <location>
        <begin position="582"/>
        <end position="595"/>
    </location>
</feature>
<feature type="region of interest" description="Disordered" evidence="6">
    <location>
        <begin position="166"/>
        <end position="210"/>
    </location>
</feature>
<proteinExistence type="inferred from homology"/>
<dbReference type="SUPFAM" id="SSF52540">
    <property type="entry name" value="P-loop containing nucleoside triphosphate hydrolases"/>
    <property type="match status" value="1"/>
</dbReference>
<feature type="compositionally biased region" description="Basic residues" evidence="6">
    <location>
        <begin position="667"/>
        <end position="685"/>
    </location>
</feature>
<feature type="region of interest" description="Disordered" evidence="6">
    <location>
        <begin position="22"/>
        <end position="92"/>
    </location>
</feature>
<evidence type="ECO:0000259" key="7">
    <source>
        <dbReference type="SMART" id="SM00955"/>
    </source>
</evidence>
<dbReference type="GO" id="GO:0003723">
    <property type="term" value="F:RNA binding"/>
    <property type="evidence" value="ECO:0007669"/>
    <property type="project" value="InterPro"/>
</dbReference>
<dbReference type="InterPro" id="IPR041679">
    <property type="entry name" value="DNA2/NAM7-like_C"/>
</dbReference>
<keyword evidence="3" id="KW-0378">Hydrolase</keyword>
<dbReference type="SMART" id="SM00955">
    <property type="entry name" value="RNB"/>
    <property type="match status" value="1"/>
</dbReference>
<reference evidence="8" key="1">
    <citation type="journal article" date="2021" name="Genome Biol. Evol.">
        <title>A High-Quality Reference Genome for a Parasitic Bivalve with Doubly Uniparental Inheritance (Bivalvia: Unionida).</title>
        <authorList>
            <person name="Smith C.H."/>
        </authorList>
    </citation>
    <scope>NUCLEOTIDE SEQUENCE</scope>
    <source>
        <strain evidence="8">CHS0354</strain>
    </source>
</reference>
<dbReference type="Gene3D" id="1.25.40.10">
    <property type="entry name" value="Tetratricopeptide repeat domain"/>
    <property type="match status" value="1"/>
</dbReference>
<dbReference type="SUPFAM" id="SSF50249">
    <property type="entry name" value="Nucleic acid-binding proteins"/>
    <property type="match status" value="2"/>
</dbReference>
<dbReference type="Gene3D" id="3.40.50.300">
    <property type="entry name" value="P-loop containing nucleotide triphosphate hydrolases"/>
    <property type="match status" value="2"/>
</dbReference>
<feature type="compositionally biased region" description="Basic and acidic residues" evidence="6">
    <location>
        <begin position="169"/>
        <end position="194"/>
    </location>
</feature>
<evidence type="ECO:0000256" key="3">
    <source>
        <dbReference type="ARBA" id="ARBA00022801"/>
    </source>
</evidence>
<keyword evidence="9" id="KW-1185">Reference proteome</keyword>
<evidence type="ECO:0000256" key="2">
    <source>
        <dbReference type="ARBA" id="ARBA00022741"/>
    </source>
</evidence>
<dbReference type="InterPro" id="IPR047187">
    <property type="entry name" value="SF1_C_Upf1"/>
</dbReference>
<dbReference type="Pfam" id="PF25049">
    <property type="entry name" value="OB_HELZ2"/>
    <property type="match status" value="1"/>
</dbReference>
<keyword evidence="5" id="KW-0067">ATP-binding</keyword>
<dbReference type="GO" id="GO:0005524">
    <property type="term" value="F:ATP binding"/>
    <property type="evidence" value="ECO:0007669"/>
    <property type="project" value="UniProtKB-KW"/>
</dbReference>
<dbReference type="InterPro" id="IPR012340">
    <property type="entry name" value="NA-bd_OB-fold"/>
</dbReference>
<dbReference type="GO" id="GO:0016787">
    <property type="term" value="F:hydrolase activity"/>
    <property type="evidence" value="ECO:0007669"/>
    <property type="project" value="UniProtKB-KW"/>
</dbReference>
<dbReference type="Pfam" id="PF13087">
    <property type="entry name" value="AAA_12"/>
    <property type="match status" value="1"/>
</dbReference>
<feature type="domain" description="RNB" evidence="7">
    <location>
        <begin position="1053"/>
        <end position="1415"/>
    </location>
</feature>
<dbReference type="GO" id="GO:0043139">
    <property type="term" value="F:5'-3' DNA helicase activity"/>
    <property type="evidence" value="ECO:0007669"/>
    <property type="project" value="TreeGrafter"/>
</dbReference>
<dbReference type="GO" id="GO:0004540">
    <property type="term" value="F:RNA nuclease activity"/>
    <property type="evidence" value="ECO:0007669"/>
    <property type="project" value="InterPro"/>
</dbReference>
<evidence type="ECO:0000313" key="9">
    <source>
        <dbReference type="Proteomes" id="UP001195483"/>
    </source>
</evidence>
<reference evidence="8" key="2">
    <citation type="journal article" date="2021" name="Genome Biol. Evol.">
        <title>Developing a high-quality reference genome for a parasitic bivalve with doubly uniparental inheritance (Bivalvia: Unionida).</title>
        <authorList>
            <person name="Smith C.H."/>
        </authorList>
    </citation>
    <scope>NUCLEOTIDE SEQUENCE</scope>
    <source>
        <strain evidence="8">CHS0354</strain>
        <tissue evidence="8">Mantle</tissue>
    </source>
</reference>
<evidence type="ECO:0000256" key="5">
    <source>
        <dbReference type="ARBA" id="ARBA00022840"/>
    </source>
</evidence>
<organism evidence="8 9">
    <name type="scientific">Potamilus streckersoni</name>
    <dbReference type="NCBI Taxonomy" id="2493646"/>
    <lineage>
        <taxon>Eukaryota</taxon>
        <taxon>Metazoa</taxon>
        <taxon>Spiralia</taxon>
        <taxon>Lophotrochozoa</taxon>
        <taxon>Mollusca</taxon>
        <taxon>Bivalvia</taxon>
        <taxon>Autobranchia</taxon>
        <taxon>Heteroconchia</taxon>
        <taxon>Palaeoheterodonta</taxon>
        <taxon>Unionida</taxon>
        <taxon>Unionoidea</taxon>
        <taxon>Unionidae</taxon>
        <taxon>Ambleminae</taxon>
        <taxon>Lampsilini</taxon>
        <taxon>Potamilus</taxon>
    </lineage>
</organism>
<accession>A0AAE0TGQ1</accession>
<dbReference type="InterPro" id="IPR050534">
    <property type="entry name" value="Coronavir_polyprotein_1ab"/>
</dbReference>
<dbReference type="InterPro" id="IPR027417">
    <property type="entry name" value="P-loop_NTPase"/>
</dbReference>
<dbReference type="CDD" id="cd18808">
    <property type="entry name" value="SF1_C_Upf1"/>
    <property type="match status" value="1"/>
</dbReference>
<feature type="region of interest" description="Disordered" evidence="6">
    <location>
        <begin position="542"/>
        <end position="595"/>
    </location>
</feature>
<feature type="compositionally biased region" description="Basic and acidic residues" evidence="6">
    <location>
        <begin position="22"/>
        <end position="31"/>
    </location>
</feature>
<feature type="compositionally biased region" description="Low complexity" evidence="6">
    <location>
        <begin position="46"/>
        <end position="64"/>
    </location>
</feature>